<dbReference type="Pfam" id="PF00072">
    <property type="entry name" value="Response_reg"/>
    <property type="match status" value="1"/>
</dbReference>
<comment type="subcellular location">
    <subcellularLocation>
        <location evidence="1">Cytoplasm</location>
    </subcellularLocation>
</comment>
<evidence type="ECO:0000259" key="11">
    <source>
        <dbReference type="PROSITE" id="PS01124"/>
    </source>
</evidence>
<name>A0ABT6NA22_9FIRM</name>
<dbReference type="EMBL" id="JARYZI010000002">
    <property type="protein sequence ID" value="MDH8677262.1"/>
    <property type="molecule type" value="Genomic_DNA"/>
</dbReference>
<dbReference type="Pfam" id="PF12833">
    <property type="entry name" value="HTH_18"/>
    <property type="match status" value="1"/>
</dbReference>
<sequence>MLRVLIVDDEAIVLESVTQVLSSQFKNIAIETAKNSREGLIKVEHFRPNVIMTDIKMPGMNGLEFIERIRKVNQMVKIIIVSAYDHFEYAKEAVKFDVEDYILKPLSKSKLIEVISSIETKVELEEELRNKELDNIEKYYQSIQLVESNFFNSILLNRNILKYMAHYRELLEVPFLKGGLITIEFDKLPLDTDSGDLSNYNQKLYDCADYLKTHIKYHKSAIVSNPFLNRIFVYVEEDNDINFWNNLAQLIMERFKLRVRIGIGTEKPVEQLRDSYTESLLAMRVSDKSVSDMHDLKETEATYDTFEKIKNQLFNDFVNRNKSFKTTLKYFEGEYIQMLNHKRTTEYAEAILIELLVLVYNRSHRMTNKTKEEEISHHYLVEIAGRSPMAKLQYFEKKVSEWFSAYAKMQSESFNVITLSAIDALKSDYKGEITLEDLALRLNVTPQYLSKVFKDDTGVTFKEYLTELRIETSKEMLRSGEYSIKDICFKVGYNDTSYFIRAFKKFEGLTPKDYQKIYR</sequence>
<dbReference type="InterPro" id="IPR011006">
    <property type="entry name" value="CheY-like_superfamily"/>
</dbReference>
<evidence type="ECO:0000256" key="3">
    <source>
        <dbReference type="ARBA" id="ARBA00022490"/>
    </source>
</evidence>
<keyword evidence="4 10" id="KW-0597">Phosphoprotein</keyword>
<evidence type="ECO:0000256" key="5">
    <source>
        <dbReference type="ARBA" id="ARBA00023012"/>
    </source>
</evidence>
<comment type="function">
    <text evidence="9">May play the central regulatory role in sporulation. It may be an element of the effector pathway responsible for the activation of sporulation genes in response to nutritional stress. Spo0A may act in concert with spo0H (a sigma factor) to control the expression of some genes that are critical to the sporulation process.</text>
</comment>
<keyword evidence="6" id="KW-0805">Transcription regulation</keyword>
<feature type="domain" description="HTH araC/xylS-type" evidence="11">
    <location>
        <begin position="419"/>
        <end position="517"/>
    </location>
</feature>
<organism evidence="13 14">
    <name type="scientific">Fusibacter bizertensis</name>
    <dbReference type="NCBI Taxonomy" id="1488331"/>
    <lineage>
        <taxon>Bacteria</taxon>
        <taxon>Bacillati</taxon>
        <taxon>Bacillota</taxon>
        <taxon>Clostridia</taxon>
        <taxon>Eubacteriales</taxon>
        <taxon>Eubacteriales Family XII. Incertae Sedis</taxon>
        <taxon>Fusibacter</taxon>
    </lineage>
</organism>
<dbReference type="InterPro" id="IPR001789">
    <property type="entry name" value="Sig_transdc_resp-reg_receiver"/>
</dbReference>
<proteinExistence type="predicted"/>
<dbReference type="PANTHER" id="PTHR42713:SF3">
    <property type="entry name" value="TRANSCRIPTIONAL REGULATORY PROTEIN HPTR"/>
    <property type="match status" value="1"/>
</dbReference>
<dbReference type="PROSITE" id="PS01124">
    <property type="entry name" value="HTH_ARAC_FAMILY_2"/>
    <property type="match status" value="1"/>
</dbReference>
<evidence type="ECO:0000256" key="8">
    <source>
        <dbReference type="ARBA" id="ARBA00023163"/>
    </source>
</evidence>
<evidence type="ECO:0000256" key="4">
    <source>
        <dbReference type="ARBA" id="ARBA00022553"/>
    </source>
</evidence>
<feature type="modified residue" description="4-aspartylphosphate" evidence="10">
    <location>
        <position position="54"/>
    </location>
</feature>
<evidence type="ECO:0000256" key="7">
    <source>
        <dbReference type="ARBA" id="ARBA00023125"/>
    </source>
</evidence>
<evidence type="ECO:0000313" key="14">
    <source>
        <dbReference type="Proteomes" id="UP001158045"/>
    </source>
</evidence>
<dbReference type="PRINTS" id="PR00032">
    <property type="entry name" value="HTHARAC"/>
</dbReference>
<keyword evidence="3" id="KW-0963">Cytoplasm</keyword>
<dbReference type="InterPro" id="IPR018060">
    <property type="entry name" value="HTH_AraC"/>
</dbReference>
<dbReference type="Gene3D" id="3.40.50.2300">
    <property type="match status" value="1"/>
</dbReference>
<comment type="caution">
    <text evidence="13">The sequence shown here is derived from an EMBL/GenBank/DDBJ whole genome shotgun (WGS) entry which is preliminary data.</text>
</comment>
<dbReference type="SMART" id="SM00342">
    <property type="entry name" value="HTH_ARAC"/>
    <property type="match status" value="1"/>
</dbReference>
<dbReference type="SUPFAM" id="SSF46689">
    <property type="entry name" value="Homeodomain-like"/>
    <property type="match status" value="2"/>
</dbReference>
<accession>A0ABT6NA22</accession>
<dbReference type="SMART" id="SM00448">
    <property type="entry name" value="REC"/>
    <property type="match status" value="1"/>
</dbReference>
<dbReference type="InterPro" id="IPR009057">
    <property type="entry name" value="Homeodomain-like_sf"/>
</dbReference>
<keyword evidence="14" id="KW-1185">Reference proteome</keyword>
<dbReference type="PROSITE" id="PS00041">
    <property type="entry name" value="HTH_ARAC_FAMILY_1"/>
    <property type="match status" value="1"/>
</dbReference>
<dbReference type="SUPFAM" id="SSF52172">
    <property type="entry name" value="CheY-like"/>
    <property type="match status" value="1"/>
</dbReference>
<dbReference type="PANTHER" id="PTHR42713">
    <property type="entry name" value="HISTIDINE KINASE-RELATED"/>
    <property type="match status" value="1"/>
</dbReference>
<keyword evidence="7" id="KW-0238">DNA-binding</keyword>
<evidence type="ECO:0000256" key="1">
    <source>
        <dbReference type="ARBA" id="ARBA00004496"/>
    </source>
</evidence>
<feature type="domain" description="Response regulatory" evidence="12">
    <location>
        <begin position="3"/>
        <end position="119"/>
    </location>
</feature>
<dbReference type="InterPro" id="IPR051552">
    <property type="entry name" value="HptR"/>
</dbReference>
<evidence type="ECO:0000313" key="13">
    <source>
        <dbReference type="EMBL" id="MDH8677262.1"/>
    </source>
</evidence>
<keyword evidence="5" id="KW-0902">Two-component regulatory system</keyword>
<gene>
    <name evidence="13" type="ORF">QE109_03830</name>
</gene>
<dbReference type="InterPro" id="IPR020449">
    <property type="entry name" value="Tscrpt_reg_AraC-type_HTH"/>
</dbReference>
<evidence type="ECO:0000256" key="2">
    <source>
        <dbReference type="ARBA" id="ARBA00018672"/>
    </source>
</evidence>
<dbReference type="CDD" id="cd17536">
    <property type="entry name" value="REC_YesN-like"/>
    <property type="match status" value="1"/>
</dbReference>
<keyword evidence="8" id="KW-0804">Transcription</keyword>
<protein>
    <recommendedName>
        <fullName evidence="2">Stage 0 sporulation protein A homolog</fullName>
    </recommendedName>
</protein>
<dbReference type="Gene3D" id="1.10.10.60">
    <property type="entry name" value="Homeodomain-like"/>
    <property type="match status" value="2"/>
</dbReference>
<evidence type="ECO:0000256" key="10">
    <source>
        <dbReference type="PROSITE-ProRule" id="PRU00169"/>
    </source>
</evidence>
<dbReference type="InterPro" id="IPR018062">
    <property type="entry name" value="HTH_AraC-typ_CS"/>
</dbReference>
<evidence type="ECO:0000256" key="9">
    <source>
        <dbReference type="ARBA" id="ARBA00024867"/>
    </source>
</evidence>
<evidence type="ECO:0000259" key="12">
    <source>
        <dbReference type="PROSITE" id="PS50110"/>
    </source>
</evidence>
<dbReference type="PROSITE" id="PS50110">
    <property type="entry name" value="RESPONSE_REGULATORY"/>
    <property type="match status" value="1"/>
</dbReference>
<evidence type="ECO:0000256" key="6">
    <source>
        <dbReference type="ARBA" id="ARBA00023015"/>
    </source>
</evidence>
<reference evidence="13 14" key="1">
    <citation type="submission" date="2023-04" db="EMBL/GenBank/DDBJ databases">
        <title>Fusibacter bizertensis strain WBS, isolated from littoral bottom sediments of the Arctic seas - biochemical and genomic analysis.</title>
        <authorList>
            <person name="Brioukhanov A.L."/>
        </authorList>
    </citation>
    <scope>NUCLEOTIDE SEQUENCE [LARGE SCALE GENOMIC DNA]</scope>
    <source>
        <strain evidence="13 14">WBS</strain>
    </source>
</reference>
<dbReference type="RefSeq" id="WP_281093074.1">
    <property type="nucleotide sequence ID" value="NZ_JARYZI010000002.1"/>
</dbReference>
<dbReference type="Proteomes" id="UP001158045">
    <property type="component" value="Unassembled WGS sequence"/>
</dbReference>